<dbReference type="EMBL" id="CAJNDS010002111">
    <property type="protein sequence ID" value="CAE7332795.1"/>
    <property type="molecule type" value="Genomic_DNA"/>
</dbReference>
<organism evidence="2 3">
    <name type="scientific">Symbiodinium natans</name>
    <dbReference type="NCBI Taxonomy" id="878477"/>
    <lineage>
        <taxon>Eukaryota</taxon>
        <taxon>Sar</taxon>
        <taxon>Alveolata</taxon>
        <taxon>Dinophyceae</taxon>
        <taxon>Suessiales</taxon>
        <taxon>Symbiodiniaceae</taxon>
        <taxon>Symbiodinium</taxon>
    </lineage>
</organism>
<dbReference type="Proteomes" id="UP000604046">
    <property type="component" value="Unassembled WGS sequence"/>
</dbReference>
<feature type="region of interest" description="Disordered" evidence="1">
    <location>
        <begin position="1"/>
        <end position="23"/>
    </location>
</feature>
<evidence type="ECO:0000256" key="1">
    <source>
        <dbReference type="SAM" id="MobiDB-lite"/>
    </source>
</evidence>
<evidence type="ECO:0000313" key="2">
    <source>
        <dbReference type="EMBL" id="CAE7332795.1"/>
    </source>
</evidence>
<reference evidence="2" key="1">
    <citation type="submission" date="2021-02" db="EMBL/GenBank/DDBJ databases">
        <authorList>
            <person name="Dougan E. K."/>
            <person name="Rhodes N."/>
            <person name="Thang M."/>
            <person name="Chan C."/>
        </authorList>
    </citation>
    <scope>NUCLEOTIDE SEQUENCE</scope>
</reference>
<keyword evidence="3" id="KW-1185">Reference proteome</keyword>
<comment type="caution">
    <text evidence="2">The sequence shown here is derived from an EMBL/GenBank/DDBJ whole genome shotgun (WGS) entry which is preliminary data.</text>
</comment>
<protein>
    <submittedName>
        <fullName evidence="2">Uncharacterized protein</fullName>
    </submittedName>
</protein>
<name>A0A812P1Y0_9DINO</name>
<proteinExistence type="predicted"/>
<gene>
    <name evidence="2" type="ORF">SNAT2548_LOCUS17406</name>
</gene>
<dbReference type="AlphaFoldDB" id="A0A812P1Y0"/>
<evidence type="ECO:0000313" key="3">
    <source>
        <dbReference type="Proteomes" id="UP000604046"/>
    </source>
</evidence>
<accession>A0A812P1Y0</accession>
<sequence length="164" mass="17750">MAEAILSGGKSDMKQKGEGPRAVFEGKWTKSTMKLRSDGAWSIEESSGFEYSHARGNSAVSGAGTWAFDKEQAKLVLTVAFYDSGNSDPRAPEPDEVGKTYMLDLAALQAGGAASPFFKIDLKFEQDVPEFVLNLGDQLKGTAARLASDYCRELAQRCMPEPKS</sequence>